<gene>
    <name evidence="21" type="primary">fbcH</name>
    <name evidence="21" type="ORF">NCTC12722_03019</name>
</gene>
<evidence type="ECO:0000313" key="22">
    <source>
        <dbReference type="Proteomes" id="UP000254343"/>
    </source>
</evidence>
<dbReference type="GO" id="GO:0008121">
    <property type="term" value="F:quinol-cytochrome-c reductase activity"/>
    <property type="evidence" value="ECO:0007669"/>
    <property type="project" value="TreeGrafter"/>
</dbReference>
<keyword evidence="6 16" id="KW-0813">Transport</keyword>
<dbReference type="InterPro" id="IPR005797">
    <property type="entry name" value="Cyt_b/b6_N"/>
</dbReference>
<dbReference type="PROSITE" id="PS51007">
    <property type="entry name" value="CYTC"/>
    <property type="match status" value="1"/>
</dbReference>
<feature type="binding site" description="covalent" evidence="15">
    <location>
        <position position="613"/>
    </location>
    <ligand>
        <name>heme c</name>
        <dbReference type="ChEBI" id="CHEBI:61717"/>
    </ligand>
</feature>
<evidence type="ECO:0000256" key="8">
    <source>
        <dbReference type="ARBA" id="ARBA00022660"/>
    </source>
</evidence>
<sequence>MSGPSTYDPQNPALKWIEQRLPIGGLIHSSFIAYPTPRNLNYWWTFGAILSMMLGVQIITGVILAMHYTPHVDLAFKSVELIVRDVNYGWLLRYVHSNGASMFFIAVYIHMFRGLYYGSYKAPREILWILGVIIYLLMMATGFMGYVLPWGQMSFWGATVITNLFSAIPYVGDSIVTLLWGGYSVGNPTLNRFFSLHYLLPFVIAGVVVLHVWALHVAGQNNPAGVEPKTEKDTVPFTPYATVKDSFGMACFLIFFAWFIFYIPNYLGDPDNYIQANPAVTPAHIVPEWYYLPFYAILRSIPSKLGGVIAMFGAIIVLAFLPWLDSCKVRSSKYRPLAKQFFWIFVATCIGLGYLGAQPPEGIYVIAGRVLTVIYFAYFLIVLPVLSRIETTRPLPNSIADDVLAKSGKVAAVLALAVAGSLAMGGMDSAKAADHGSTPPSMNWSFAGPFGKFDQGQLQRGLKVYKEVCSNCHSLDFVAFRNLADPGGPGYSAAQAAAFAAEYKVKDGPNDAGDMFERPGRPADYFPAPFPNEQAARASNGGAAPPDLSLMAKARGYERGFPQFVFDAFTQFQEKGPNYIHALLNGYKEKPADFALPEGSYYNTYFPGHSIKMPPPLSDGQITYDDGSPATVEQYSKDVAAFLMWTAEPRLEDRKRLGMQVMLFLIVLSGLLYFTKRKIWADAH</sequence>
<feature type="binding site" description="covalent" evidence="15">
    <location>
        <position position="472"/>
    </location>
    <ligand>
        <name>heme c</name>
        <dbReference type="ChEBI" id="CHEBI:61717"/>
    </ligand>
</feature>
<evidence type="ECO:0000256" key="16">
    <source>
        <dbReference type="RuleBase" id="RU003385"/>
    </source>
</evidence>
<comment type="subunit">
    <text evidence="4 16">The main subunits of complex b-c1 are: cytochrome b, cytochrome c1 and the Rieske protein.</text>
</comment>
<dbReference type="GO" id="GO:0016491">
    <property type="term" value="F:oxidoreductase activity"/>
    <property type="evidence" value="ECO:0007669"/>
    <property type="project" value="InterPro"/>
</dbReference>
<feature type="domain" description="Cytochrome b/b6 N-terminal region profile" evidence="18">
    <location>
        <begin position="13"/>
        <end position="224"/>
    </location>
</feature>
<dbReference type="InterPro" id="IPR027387">
    <property type="entry name" value="Cytb/b6-like_sf"/>
</dbReference>
<dbReference type="Pfam" id="PF00033">
    <property type="entry name" value="Cytochrome_B"/>
    <property type="match status" value="1"/>
</dbReference>
<dbReference type="GO" id="GO:0046872">
    <property type="term" value="F:metal ion binding"/>
    <property type="evidence" value="ECO:0007669"/>
    <property type="project" value="UniProtKB-KW"/>
</dbReference>
<dbReference type="SUPFAM" id="SSF81496">
    <property type="entry name" value="Cytochrome c1 subunit of cytochrome bc1 complex (Ubiquinol-cytochrome c reductase), transmembrane anchor"/>
    <property type="match status" value="1"/>
</dbReference>
<feature type="transmembrane region" description="Helical" evidence="17">
    <location>
        <begin position="42"/>
        <end position="69"/>
    </location>
</feature>
<keyword evidence="14 17" id="KW-0472">Membrane</keyword>
<dbReference type="InterPro" id="IPR009056">
    <property type="entry name" value="Cyt_c-like_dom"/>
</dbReference>
<evidence type="ECO:0000313" key="21">
    <source>
        <dbReference type="EMBL" id="SUU85802.1"/>
    </source>
</evidence>
<dbReference type="Gene3D" id="1.20.810.10">
    <property type="entry name" value="Cytochrome Bc1 Complex, Chain C"/>
    <property type="match status" value="1"/>
</dbReference>
<feature type="domain" description="Cytochrome c" evidence="20">
    <location>
        <begin position="456"/>
        <end position="647"/>
    </location>
</feature>
<evidence type="ECO:0000256" key="1">
    <source>
        <dbReference type="ARBA" id="ARBA00002444"/>
    </source>
</evidence>
<feature type="transmembrane region" description="Helical" evidence="17">
    <location>
        <begin position="160"/>
        <end position="183"/>
    </location>
</feature>
<feature type="transmembrane region" description="Helical" evidence="17">
    <location>
        <begin position="657"/>
        <end position="675"/>
    </location>
</feature>
<dbReference type="SUPFAM" id="SSF81342">
    <property type="entry name" value="Transmembrane di-heme cytochromes"/>
    <property type="match status" value="1"/>
</dbReference>
<comment type="cofactor">
    <cofactor evidence="16">
        <name>heme b</name>
        <dbReference type="ChEBI" id="CHEBI:60344"/>
    </cofactor>
    <text evidence="16">Binds 2 heme groups non-covalently.</text>
</comment>
<protein>
    <recommendedName>
        <fullName evidence="5 16">Cytochrome b</fullName>
    </recommendedName>
</protein>
<dbReference type="Proteomes" id="UP000254343">
    <property type="component" value="Unassembled WGS sequence"/>
</dbReference>
<reference evidence="21 22" key="1">
    <citation type="submission" date="2018-06" db="EMBL/GenBank/DDBJ databases">
        <authorList>
            <consortium name="Pathogen Informatics"/>
            <person name="Doyle S."/>
        </authorList>
    </citation>
    <scope>NUCLEOTIDE SEQUENCE [LARGE SCALE GENOMIC DNA]</scope>
    <source>
        <strain evidence="21 22">NCTC12722</strain>
    </source>
</reference>
<dbReference type="Gene3D" id="1.10.760.10">
    <property type="entry name" value="Cytochrome c-like domain"/>
    <property type="match status" value="1"/>
</dbReference>
<dbReference type="GO" id="GO:0020037">
    <property type="term" value="F:heme binding"/>
    <property type="evidence" value="ECO:0007669"/>
    <property type="project" value="InterPro"/>
</dbReference>
<dbReference type="EMBL" id="UIGB01000001">
    <property type="protein sequence ID" value="SUU85802.1"/>
    <property type="molecule type" value="Genomic_DNA"/>
</dbReference>
<evidence type="ECO:0000256" key="15">
    <source>
        <dbReference type="PIRSR" id="PIRSR602326-1"/>
    </source>
</evidence>
<evidence type="ECO:0000256" key="14">
    <source>
        <dbReference type="ARBA" id="ARBA00023136"/>
    </source>
</evidence>
<feature type="domain" description="Cytochrome b/b6 C-terminal region profile" evidence="19">
    <location>
        <begin position="227"/>
        <end position="397"/>
    </location>
</feature>
<evidence type="ECO:0000259" key="20">
    <source>
        <dbReference type="PROSITE" id="PS51007"/>
    </source>
</evidence>
<comment type="cofactor">
    <cofactor evidence="15">
        <name>heme c</name>
        <dbReference type="ChEBI" id="CHEBI:61717"/>
    </cofactor>
    <text evidence="15">Binds 1 heme c group covalently per subunit.</text>
</comment>
<dbReference type="PRINTS" id="PR00603">
    <property type="entry name" value="CYTOCHROMEC1"/>
</dbReference>
<evidence type="ECO:0000256" key="17">
    <source>
        <dbReference type="SAM" id="Phobius"/>
    </source>
</evidence>
<keyword evidence="10 15" id="KW-0479">Metal-binding</keyword>
<evidence type="ECO:0000256" key="6">
    <source>
        <dbReference type="ARBA" id="ARBA00022448"/>
    </source>
</evidence>
<dbReference type="InterPro" id="IPR005798">
    <property type="entry name" value="Cyt_b/b6_C"/>
</dbReference>
<evidence type="ECO:0000259" key="19">
    <source>
        <dbReference type="PROSITE" id="PS51003"/>
    </source>
</evidence>
<comment type="similarity">
    <text evidence="3">Belongs to the cytochrome c family.</text>
</comment>
<dbReference type="Pfam" id="PF00032">
    <property type="entry name" value="Cytochrom_B_C"/>
    <property type="match status" value="1"/>
</dbReference>
<feature type="binding site" description="covalent" evidence="15">
    <location>
        <position position="469"/>
    </location>
    <ligand>
        <name>heme c</name>
        <dbReference type="ChEBI" id="CHEBI:61717"/>
    </ligand>
</feature>
<organism evidence="21 22">
    <name type="scientific">Afipia felis</name>
    <name type="common">Cat scratch disease bacillus</name>
    <dbReference type="NCBI Taxonomy" id="1035"/>
    <lineage>
        <taxon>Bacteria</taxon>
        <taxon>Pseudomonadati</taxon>
        <taxon>Pseudomonadota</taxon>
        <taxon>Alphaproteobacteria</taxon>
        <taxon>Hyphomicrobiales</taxon>
        <taxon>Nitrobacteraceae</taxon>
        <taxon>Afipia</taxon>
    </lineage>
</organism>
<dbReference type="SUPFAM" id="SSF46626">
    <property type="entry name" value="Cytochrome c"/>
    <property type="match status" value="1"/>
</dbReference>
<dbReference type="PANTHER" id="PTHR19271:SF16">
    <property type="entry name" value="CYTOCHROME B"/>
    <property type="match status" value="1"/>
</dbReference>
<accession>A0A380WA72</accession>
<evidence type="ECO:0000256" key="12">
    <source>
        <dbReference type="ARBA" id="ARBA00022989"/>
    </source>
</evidence>
<comment type="subcellular location">
    <subcellularLocation>
        <location evidence="2">Membrane</location>
        <topology evidence="2">Multi-pass membrane protein</topology>
    </subcellularLocation>
</comment>
<dbReference type="InterPro" id="IPR016174">
    <property type="entry name" value="Di-haem_cyt_TM"/>
</dbReference>
<dbReference type="InterPro" id="IPR002326">
    <property type="entry name" value="Cyt_c1"/>
</dbReference>
<feature type="transmembrane region" description="Helical" evidence="17">
    <location>
        <begin position="363"/>
        <end position="386"/>
    </location>
</feature>
<name>A0A380WA72_AFIFE</name>
<dbReference type="CDD" id="cd00284">
    <property type="entry name" value="Cytochrome_b_N"/>
    <property type="match status" value="1"/>
</dbReference>
<dbReference type="PANTHER" id="PTHR19271">
    <property type="entry name" value="CYTOCHROME B"/>
    <property type="match status" value="1"/>
</dbReference>
<comment type="function">
    <text evidence="1 16">Component of the ubiquinol-cytochrome c reductase complex (complex III or cytochrome b-c1 complex), which is a respiratory chain that generates an electrochemical potential coupled to ATP synthesis.</text>
</comment>
<keyword evidence="9 16" id="KW-0812">Transmembrane</keyword>
<dbReference type="CDD" id="cd00290">
    <property type="entry name" value="cytochrome_b_C"/>
    <property type="match status" value="1"/>
</dbReference>
<dbReference type="InterPro" id="IPR036150">
    <property type="entry name" value="Cyt_b/b6_C_sf"/>
</dbReference>
<keyword evidence="12 17" id="KW-1133">Transmembrane helix</keyword>
<keyword evidence="8 16" id="KW-0679">Respiratory chain</keyword>
<evidence type="ECO:0000256" key="13">
    <source>
        <dbReference type="ARBA" id="ARBA00023004"/>
    </source>
</evidence>
<dbReference type="Pfam" id="PF02167">
    <property type="entry name" value="Cytochrom_C1"/>
    <property type="match status" value="1"/>
</dbReference>
<dbReference type="GO" id="GO:0016020">
    <property type="term" value="C:membrane"/>
    <property type="evidence" value="ECO:0007669"/>
    <property type="project" value="UniProtKB-SubCell"/>
</dbReference>
<feature type="binding site" description="covalent" evidence="15">
    <location>
        <position position="473"/>
    </location>
    <ligand>
        <name>heme c</name>
        <dbReference type="ChEBI" id="CHEBI:61717"/>
    </ligand>
</feature>
<evidence type="ECO:0000256" key="11">
    <source>
        <dbReference type="ARBA" id="ARBA00022982"/>
    </source>
</evidence>
<feature type="transmembrane region" description="Helical" evidence="17">
    <location>
        <begin position="305"/>
        <end position="324"/>
    </location>
</feature>
<feature type="transmembrane region" description="Helical" evidence="17">
    <location>
        <begin position="195"/>
        <end position="215"/>
    </location>
</feature>
<feature type="transmembrane region" description="Helical" evidence="17">
    <location>
        <begin position="90"/>
        <end position="111"/>
    </location>
</feature>
<evidence type="ECO:0000256" key="2">
    <source>
        <dbReference type="ARBA" id="ARBA00004141"/>
    </source>
</evidence>
<feature type="transmembrane region" description="Helical" evidence="17">
    <location>
        <begin position="126"/>
        <end position="148"/>
    </location>
</feature>
<dbReference type="InterPro" id="IPR048260">
    <property type="entry name" value="Cytochrome_b_C_euk/bac"/>
</dbReference>
<evidence type="ECO:0000256" key="3">
    <source>
        <dbReference type="ARBA" id="ARBA00006488"/>
    </source>
</evidence>
<evidence type="ECO:0000256" key="9">
    <source>
        <dbReference type="ARBA" id="ARBA00022692"/>
    </source>
</evidence>
<evidence type="ECO:0000256" key="5">
    <source>
        <dbReference type="ARBA" id="ARBA00013531"/>
    </source>
</evidence>
<feature type="transmembrane region" description="Helical" evidence="17">
    <location>
        <begin position="246"/>
        <end position="263"/>
    </location>
</feature>
<evidence type="ECO:0000256" key="10">
    <source>
        <dbReference type="ARBA" id="ARBA00022723"/>
    </source>
</evidence>
<dbReference type="PROSITE" id="PS51003">
    <property type="entry name" value="CYTB_CTER"/>
    <property type="match status" value="1"/>
</dbReference>
<dbReference type="AlphaFoldDB" id="A0A380WA72"/>
<comment type="similarity">
    <text evidence="16">Belongs to the cytochrome b family.</text>
</comment>
<keyword evidence="11 16" id="KW-0249">Electron transport</keyword>
<evidence type="ECO:0000256" key="7">
    <source>
        <dbReference type="ARBA" id="ARBA00022617"/>
    </source>
</evidence>
<feature type="transmembrane region" description="Helical" evidence="17">
    <location>
        <begin position="336"/>
        <end position="357"/>
    </location>
</feature>
<dbReference type="FunFam" id="1.20.810.10:FF:000004">
    <property type="entry name" value="Cytochrome b"/>
    <property type="match status" value="1"/>
</dbReference>
<dbReference type="PROSITE" id="PS51002">
    <property type="entry name" value="CYTB_NTER"/>
    <property type="match status" value="1"/>
</dbReference>
<dbReference type="Gene3D" id="1.20.5.100">
    <property type="entry name" value="Cytochrome c1, transmembrane anchor, C-terminal"/>
    <property type="match status" value="1"/>
</dbReference>
<dbReference type="GO" id="GO:0022904">
    <property type="term" value="P:respiratory electron transport chain"/>
    <property type="evidence" value="ECO:0007669"/>
    <property type="project" value="InterPro"/>
</dbReference>
<evidence type="ECO:0000256" key="4">
    <source>
        <dbReference type="ARBA" id="ARBA00011649"/>
    </source>
</evidence>
<dbReference type="OrthoDB" id="9804503at2"/>
<keyword evidence="13 15" id="KW-0408">Iron</keyword>
<dbReference type="InterPro" id="IPR021157">
    <property type="entry name" value="Cyt_c1_TM_anchor_C"/>
</dbReference>
<keyword evidence="7 15" id="KW-0349">Heme</keyword>
<evidence type="ECO:0000259" key="18">
    <source>
        <dbReference type="PROSITE" id="PS51002"/>
    </source>
</evidence>
<proteinExistence type="inferred from homology"/>
<dbReference type="FunFam" id="1.10.760.10:FF:000011">
    <property type="entry name" value="Cytochrome c1, putative"/>
    <property type="match status" value="1"/>
</dbReference>
<dbReference type="RefSeq" id="WP_002716628.1">
    <property type="nucleotide sequence ID" value="NZ_UFSI01000001.1"/>
</dbReference>
<dbReference type="SUPFAM" id="SSF81648">
    <property type="entry name" value="a domain/subunit of cytochrome bc1 complex (Ubiquinol-cytochrome c reductase)"/>
    <property type="match status" value="1"/>
</dbReference>
<dbReference type="InterPro" id="IPR048259">
    <property type="entry name" value="Cytochrome_b_N_euk/bac"/>
</dbReference>
<dbReference type="InterPro" id="IPR036909">
    <property type="entry name" value="Cyt_c-like_dom_sf"/>
</dbReference>